<evidence type="ECO:0000256" key="1">
    <source>
        <dbReference type="SAM" id="MobiDB-lite"/>
    </source>
</evidence>
<feature type="compositionally biased region" description="Polar residues" evidence="1">
    <location>
        <begin position="389"/>
        <end position="398"/>
    </location>
</feature>
<evidence type="ECO:0008006" key="4">
    <source>
        <dbReference type="Google" id="ProtNLM"/>
    </source>
</evidence>
<feature type="compositionally biased region" description="Basic and acidic residues" evidence="1">
    <location>
        <begin position="318"/>
        <end position="329"/>
    </location>
</feature>
<organism evidence="2 3">
    <name type="scientific">Helicobacter turcicus</name>
    <dbReference type="NCBI Taxonomy" id="2867412"/>
    <lineage>
        <taxon>Bacteria</taxon>
        <taxon>Pseudomonadati</taxon>
        <taxon>Campylobacterota</taxon>
        <taxon>Epsilonproteobacteria</taxon>
        <taxon>Campylobacterales</taxon>
        <taxon>Helicobacteraceae</taxon>
        <taxon>Helicobacter</taxon>
    </lineage>
</organism>
<proteinExistence type="predicted"/>
<feature type="region of interest" description="Disordered" evidence="1">
    <location>
        <begin position="305"/>
        <end position="492"/>
    </location>
</feature>
<dbReference type="EMBL" id="JAIGYQ010000012">
    <property type="protein sequence ID" value="MBX7491383.1"/>
    <property type="molecule type" value="Genomic_DNA"/>
</dbReference>
<accession>A0ABS7JPR5</accession>
<feature type="compositionally biased region" description="Acidic residues" evidence="1">
    <location>
        <begin position="331"/>
        <end position="343"/>
    </location>
</feature>
<keyword evidence="3" id="KW-1185">Reference proteome</keyword>
<reference evidence="2 3" key="1">
    <citation type="submission" date="2021-08" db="EMBL/GenBank/DDBJ databases">
        <title>Helicobacter spp. isolated from feces of Anatolian Ground Squirrel (Spermophilus xanthoprymnus) in Turkey.</title>
        <authorList>
            <person name="Aydin F."/>
            <person name="Abay S."/>
            <person name="Kayman T."/>
            <person name="Karakaya E."/>
            <person name="Saticioglu I.B."/>
        </authorList>
    </citation>
    <scope>NUCLEOTIDE SEQUENCE [LARGE SCALE GENOMIC DNA]</scope>
    <source>
        <strain evidence="2 3">Faydin-H70</strain>
    </source>
</reference>
<evidence type="ECO:0000313" key="2">
    <source>
        <dbReference type="EMBL" id="MBX7491383.1"/>
    </source>
</evidence>
<feature type="compositionally biased region" description="Acidic residues" evidence="1">
    <location>
        <begin position="364"/>
        <end position="374"/>
    </location>
</feature>
<feature type="compositionally biased region" description="Acidic residues" evidence="1">
    <location>
        <begin position="399"/>
        <end position="412"/>
    </location>
</feature>
<feature type="compositionally biased region" description="Basic and acidic residues" evidence="1">
    <location>
        <begin position="448"/>
        <end position="462"/>
    </location>
</feature>
<gene>
    <name evidence="2" type="ORF">K4G57_07910</name>
</gene>
<name>A0ABS7JPR5_9HELI</name>
<dbReference type="RefSeq" id="WP_221532648.1">
    <property type="nucleotide sequence ID" value="NZ_JAIGYP010000012.1"/>
</dbReference>
<dbReference type="Proteomes" id="UP000700059">
    <property type="component" value="Unassembled WGS sequence"/>
</dbReference>
<comment type="caution">
    <text evidence="2">The sequence shown here is derived from an EMBL/GenBank/DDBJ whole genome shotgun (WGS) entry which is preliminary data.</text>
</comment>
<evidence type="ECO:0000313" key="3">
    <source>
        <dbReference type="Proteomes" id="UP000700059"/>
    </source>
</evidence>
<protein>
    <recommendedName>
        <fullName evidence="4">Poly E-rich protein</fullName>
    </recommendedName>
</protein>
<feature type="region of interest" description="Disordered" evidence="1">
    <location>
        <begin position="230"/>
        <end position="268"/>
    </location>
</feature>
<sequence length="573" mass="63020">MKLYLINKNPIINKLVALSASKLSVEMVESQEIDTSISAELVLIDDECFDVESFTSYKAEHTTAKMILFYSKATERIDGFDTYIQKPFLPTDLVNTLSEISGISVEDTSKKGVESDILELESNDDLGKLNLDDALDFSNLEDLNLDKKLDDDGDTQLDFGGDDGLEGLEDNAKFAKTEDTLDSLGDEGKSEDLQVLDKDDVDTIKDLLDDSKEAVAEDSSLDFDLDKELEGITDSTEEEGIELASSKTDNVEQELETAEQKEESQEATLEAMEGFDNVADSTDSALDTENNFDFNLDDIASLDSNVAESQSEETSENAEFKSEESKSTEAAESENADFELDLEDLNKESNLEDSTNKANAESDVANDDLAEFDLENFNLEDTNKEENIESNIEATNETLENEAQDEGTDEAILEMQNGESETSKDVGLETDSTTDFGENLDLGADLEIEPKMDSQIESKAELEIDPEVELEEPKVELKTDSTTSTNGSDDFDTLSLEEMGEALGEPIQKEPIPTPIVTKDTPAQEMQLPSSIQANSLESLIGALQTLQTQTLKELLSGATININIQFPKKDDK</sequence>